<keyword evidence="3 6" id="KW-0812">Transmembrane</keyword>
<feature type="transmembrane region" description="Helical" evidence="6">
    <location>
        <begin position="210"/>
        <end position="231"/>
    </location>
</feature>
<evidence type="ECO:0000256" key="6">
    <source>
        <dbReference type="SAM" id="Phobius"/>
    </source>
</evidence>
<reference evidence="8 10" key="2">
    <citation type="submission" date="2019-07" db="EMBL/GenBank/DDBJ databases">
        <title>Whole genome shotgun sequence of Acetobacter cibinongensis NBRC 16605.</title>
        <authorList>
            <person name="Hosoyama A."/>
            <person name="Uohara A."/>
            <person name="Ohji S."/>
            <person name="Ichikawa N."/>
        </authorList>
    </citation>
    <scope>NUCLEOTIDE SEQUENCE [LARGE SCALE GENOMIC DNA]</scope>
    <source>
        <strain evidence="8 10">NBRC 16605</strain>
    </source>
</reference>
<feature type="transmembrane region" description="Helical" evidence="6">
    <location>
        <begin position="440"/>
        <end position="462"/>
    </location>
</feature>
<keyword evidence="2" id="KW-1003">Cell membrane</keyword>
<dbReference type="Pfam" id="PF01943">
    <property type="entry name" value="Polysacc_synt"/>
    <property type="match status" value="1"/>
</dbReference>
<dbReference type="PANTHER" id="PTHR30250:SF31">
    <property type="entry name" value="INNER MEMBRANE PROTEIN YGHQ"/>
    <property type="match status" value="1"/>
</dbReference>
<evidence type="ECO:0000256" key="1">
    <source>
        <dbReference type="ARBA" id="ARBA00004651"/>
    </source>
</evidence>
<evidence type="ECO:0000313" key="7">
    <source>
        <dbReference type="EMBL" id="GAN60218.1"/>
    </source>
</evidence>
<evidence type="ECO:0000256" key="2">
    <source>
        <dbReference type="ARBA" id="ARBA00022475"/>
    </source>
</evidence>
<gene>
    <name evidence="7" type="ORF">Abci_010_083</name>
    <name evidence="8" type="ORF">ACI01nite_08880</name>
</gene>
<feature type="transmembrane region" description="Helical" evidence="6">
    <location>
        <begin position="340"/>
        <end position="363"/>
    </location>
</feature>
<sequence length="477" mass="52472">MAIKGCAAPSPQRVPSALSSDRNPLLVSQEKGKTAFSRIISNTSIIVLGRVLNAVCSFIYIPWTVQTIGLTGFGQLLLITSYLMLVSDITHLHSWQPLLHFGTSSYKEKNHREFHQILGFCMRSDFISGLTGMIVGIGGVMLFSRTMGWPDTLRSMAELTALTILVMNRGWPVGVMRMMSKFKVATTIELAGTLTRTIGSFIGFELGKGLPYFLAVWGITQLVLFVLYNTFGMYLVRKNISTSFPLRELFMPTVKIRGIWKLTLGTSFSEILESFFKQISTLLIGAWMGAAEAAIFRVATQITNAIAKPATMLIPAIYPEFIRFRNERDWQGFRQTMLRIMGTIALLSVVVLGVSLSFGSSILDYMLHHHSPNGGALISILAVSALIDVAVVPLEPLLTVMGKVYSVLRAKIVTIILYMPVLLVLTHFMGIWGAALASVIASAVMFLWCSIRAATVFAAVYASERPEPPPSEPHIPA</sequence>
<name>A0A0D6N3R9_9PROT</name>
<evidence type="ECO:0000256" key="4">
    <source>
        <dbReference type="ARBA" id="ARBA00022989"/>
    </source>
</evidence>
<dbReference type="Proteomes" id="UP000321891">
    <property type="component" value="Unassembled WGS sequence"/>
</dbReference>
<keyword evidence="10" id="KW-1185">Reference proteome</keyword>
<dbReference type="EMBL" id="BJVU01000002">
    <property type="protein sequence ID" value="GEL58286.1"/>
    <property type="molecule type" value="Genomic_DNA"/>
</dbReference>
<dbReference type="PANTHER" id="PTHR30250">
    <property type="entry name" value="PST FAMILY PREDICTED COLANIC ACID TRANSPORTER"/>
    <property type="match status" value="1"/>
</dbReference>
<accession>A0A6N3SPH1</accession>
<feature type="transmembrane region" description="Helical" evidence="6">
    <location>
        <begin position="67"/>
        <end position="86"/>
    </location>
</feature>
<dbReference type="AlphaFoldDB" id="A0A0D6N3R9"/>
<dbReference type="InterPro" id="IPR002797">
    <property type="entry name" value="Polysacc_synth"/>
</dbReference>
<keyword evidence="5 6" id="KW-0472">Membrane</keyword>
<feature type="transmembrane region" description="Helical" evidence="6">
    <location>
        <begin position="39"/>
        <end position="61"/>
    </location>
</feature>
<accession>A0A0D6N3R9</accession>
<dbReference type="InterPro" id="IPR050833">
    <property type="entry name" value="Poly_Biosynth_Transport"/>
</dbReference>
<reference evidence="7 9" key="1">
    <citation type="submission" date="2012-11" db="EMBL/GenBank/DDBJ databases">
        <title>Whole genome sequence of Acetobacter cibinongensis 4H-1.</title>
        <authorList>
            <person name="Azuma Y."/>
            <person name="Higashiura N."/>
            <person name="Hirakawa H."/>
            <person name="Matsushita K."/>
        </authorList>
    </citation>
    <scope>NUCLEOTIDE SEQUENCE [LARGE SCALE GENOMIC DNA]</scope>
    <source>
        <strain evidence="7 9">4H-1</strain>
    </source>
</reference>
<protein>
    <submittedName>
        <fullName evidence="8">Teichoic acid transporter</fullName>
    </submittedName>
</protein>
<dbReference type="EMBL" id="BAMV01000010">
    <property type="protein sequence ID" value="GAN60218.1"/>
    <property type="molecule type" value="Genomic_DNA"/>
</dbReference>
<feature type="transmembrane region" description="Helical" evidence="6">
    <location>
        <begin position="375"/>
        <end position="394"/>
    </location>
</feature>
<evidence type="ECO:0000313" key="9">
    <source>
        <dbReference type="Proteomes" id="UP000032671"/>
    </source>
</evidence>
<evidence type="ECO:0000313" key="8">
    <source>
        <dbReference type="EMBL" id="GEL58286.1"/>
    </source>
</evidence>
<organism evidence="7 9">
    <name type="scientific">Acetobacter cibinongensis</name>
    <dbReference type="NCBI Taxonomy" id="146475"/>
    <lineage>
        <taxon>Bacteria</taxon>
        <taxon>Pseudomonadati</taxon>
        <taxon>Pseudomonadota</taxon>
        <taxon>Alphaproteobacteria</taxon>
        <taxon>Acetobacterales</taxon>
        <taxon>Acetobacteraceae</taxon>
        <taxon>Acetobacter</taxon>
    </lineage>
</organism>
<dbReference type="GO" id="GO:0005886">
    <property type="term" value="C:plasma membrane"/>
    <property type="evidence" value="ECO:0007669"/>
    <property type="project" value="UniProtKB-SubCell"/>
</dbReference>
<evidence type="ECO:0000256" key="3">
    <source>
        <dbReference type="ARBA" id="ARBA00022692"/>
    </source>
</evidence>
<evidence type="ECO:0000313" key="10">
    <source>
        <dbReference type="Proteomes" id="UP000321891"/>
    </source>
</evidence>
<dbReference type="Proteomes" id="UP000032671">
    <property type="component" value="Unassembled WGS sequence"/>
</dbReference>
<evidence type="ECO:0000256" key="5">
    <source>
        <dbReference type="ARBA" id="ARBA00023136"/>
    </source>
</evidence>
<keyword evidence="4 6" id="KW-1133">Transmembrane helix</keyword>
<feature type="transmembrane region" description="Helical" evidence="6">
    <location>
        <begin position="126"/>
        <end position="143"/>
    </location>
</feature>
<comment type="subcellular location">
    <subcellularLocation>
        <location evidence="1">Cell membrane</location>
        <topology evidence="1">Multi-pass membrane protein</topology>
    </subcellularLocation>
</comment>
<proteinExistence type="predicted"/>
<dbReference type="STRING" id="1231339.Abci_010_083"/>
<comment type="caution">
    <text evidence="7">The sequence shown here is derived from an EMBL/GenBank/DDBJ whole genome shotgun (WGS) entry which is preliminary data.</text>
</comment>